<keyword evidence="3" id="KW-1185">Reference proteome</keyword>
<dbReference type="AlphaFoldDB" id="A0AAW0EW32"/>
<reference evidence="2 3" key="1">
    <citation type="journal article" date="2021" name="MBio">
        <title>A New Model Trypanosomatid, Novymonas esmeraldas: Genomic Perception of Its 'Candidatus Pandoraea novymonadis' Endosymbiont.</title>
        <authorList>
            <person name="Zakharova A."/>
            <person name="Saura A."/>
            <person name="Butenko A."/>
            <person name="Podesvova L."/>
            <person name="Warmusova S."/>
            <person name="Kostygov A.Y."/>
            <person name="Nenarokova A."/>
            <person name="Lukes J."/>
            <person name="Opperdoes F.R."/>
            <person name="Yurchenko V."/>
        </authorList>
    </citation>
    <scope>NUCLEOTIDE SEQUENCE [LARGE SCALE GENOMIC DNA]</scope>
    <source>
        <strain evidence="2 3">E262AT.01</strain>
    </source>
</reference>
<keyword evidence="1" id="KW-0175">Coiled coil</keyword>
<evidence type="ECO:0000256" key="1">
    <source>
        <dbReference type="SAM" id="Coils"/>
    </source>
</evidence>
<feature type="coiled-coil region" evidence="1">
    <location>
        <begin position="87"/>
        <end position="131"/>
    </location>
</feature>
<name>A0AAW0EW32_9TRYP</name>
<dbReference type="Proteomes" id="UP001430356">
    <property type="component" value="Unassembled WGS sequence"/>
</dbReference>
<protein>
    <submittedName>
        <fullName evidence="2">Uncharacterized protein</fullName>
    </submittedName>
</protein>
<gene>
    <name evidence="2" type="ORF">NESM_000790200</name>
</gene>
<proteinExistence type="predicted"/>
<organism evidence="2 3">
    <name type="scientific">Novymonas esmeraldas</name>
    <dbReference type="NCBI Taxonomy" id="1808958"/>
    <lineage>
        <taxon>Eukaryota</taxon>
        <taxon>Discoba</taxon>
        <taxon>Euglenozoa</taxon>
        <taxon>Kinetoplastea</taxon>
        <taxon>Metakinetoplastina</taxon>
        <taxon>Trypanosomatida</taxon>
        <taxon>Trypanosomatidae</taxon>
        <taxon>Novymonas</taxon>
    </lineage>
</organism>
<sequence length="166" mass="18124">MRRCATSAAAWVATGRRTSTLDATRASNRRSRSRVPATPEKRATAAVAAAAAAVTTVTASTPPTAEDYRALLLDLLLYRRETVTPVVEALRRERELLETDMRHLDAHVRELSRIRDELRQLSEAALDAERRRLHRTIAVPGISSVPAGDVSAVEPGVGDTPETITF</sequence>
<evidence type="ECO:0000313" key="2">
    <source>
        <dbReference type="EMBL" id="KAK7198323.1"/>
    </source>
</evidence>
<comment type="caution">
    <text evidence="2">The sequence shown here is derived from an EMBL/GenBank/DDBJ whole genome shotgun (WGS) entry which is preliminary data.</text>
</comment>
<accession>A0AAW0EW32</accession>
<dbReference type="EMBL" id="JAECZO010000143">
    <property type="protein sequence ID" value="KAK7198323.1"/>
    <property type="molecule type" value="Genomic_DNA"/>
</dbReference>
<evidence type="ECO:0000313" key="3">
    <source>
        <dbReference type="Proteomes" id="UP001430356"/>
    </source>
</evidence>